<dbReference type="Proteomes" id="UP000245631">
    <property type="component" value="Unassembled WGS sequence"/>
</dbReference>
<proteinExistence type="predicted"/>
<organism evidence="1 2">
    <name type="scientific">Rhizobium loti</name>
    <name type="common">Mesorhizobium loti</name>
    <dbReference type="NCBI Taxonomy" id="381"/>
    <lineage>
        <taxon>Bacteria</taxon>
        <taxon>Pseudomonadati</taxon>
        <taxon>Pseudomonadota</taxon>
        <taxon>Alphaproteobacteria</taxon>
        <taxon>Hyphomicrobiales</taxon>
        <taxon>Phyllobacteriaceae</taxon>
        <taxon>Mesorhizobium</taxon>
    </lineage>
</organism>
<gene>
    <name evidence="1" type="ORF">C8D77_101370</name>
</gene>
<evidence type="ECO:0000313" key="2">
    <source>
        <dbReference type="Proteomes" id="UP000245631"/>
    </source>
</evidence>
<evidence type="ECO:0000313" key="1">
    <source>
        <dbReference type="EMBL" id="PWJ93690.1"/>
    </source>
</evidence>
<accession>A0A8E2WG91</accession>
<name>A0A8E2WG91_RHILI</name>
<reference evidence="1 2" key="1">
    <citation type="submission" date="2018-05" db="EMBL/GenBank/DDBJ databases">
        <title>Genomic Encyclopedia of Type Strains, Phase IV (KMG-IV): sequencing the most valuable type-strain genomes for metagenomic binning, comparative biology and taxonomic classification.</title>
        <authorList>
            <person name="Goeker M."/>
        </authorList>
    </citation>
    <scope>NUCLEOTIDE SEQUENCE [LARGE SCALE GENOMIC DNA]</scope>
    <source>
        <strain evidence="1 2">DSM 2626</strain>
    </source>
</reference>
<dbReference type="AlphaFoldDB" id="A0A8E2WG91"/>
<comment type="caution">
    <text evidence="1">The sequence shown here is derived from an EMBL/GenBank/DDBJ whole genome shotgun (WGS) entry which is preliminary data.</text>
</comment>
<sequence length="75" mass="7850">MSEEAIKQFIEDARAVSIEAAAKDLQNSATQKGQIHPSLVVAHRLCQNCDLDGSKISSYDGNGAPAGCLIPSHAA</sequence>
<dbReference type="EMBL" id="QGGH01000001">
    <property type="protein sequence ID" value="PWJ93690.1"/>
    <property type="molecule type" value="Genomic_DNA"/>
</dbReference>
<protein>
    <submittedName>
        <fullName evidence="1">Uncharacterized protein</fullName>
    </submittedName>
</protein>